<dbReference type="EMBL" id="AP019376">
    <property type="protein sequence ID" value="BBH86840.1"/>
    <property type="molecule type" value="Genomic_DNA"/>
</dbReference>
<organism evidence="1">
    <name type="scientific">Thermosporothrix sp. COM3</name>
    <dbReference type="NCBI Taxonomy" id="2490863"/>
    <lineage>
        <taxon>Bacteria</taxon>
        <taxon>Bacillati</taxon>
        <taxon>Chloroflexota</taxon>
        <taxon>Ktedonobacteria</taxon>
        <taxon>Ktedonobacterales</taxon>
        <taxon>Thermosporotrichaceae</taxon>
        <taxon>Thermosporothrix</taxon>
    </lineage>
</organism>
<proteinExistence type="predicted"/>
<dbReference type="AlphaFoldDB" id="A0A455SH24"/>
<protein>
    <submittedName>
        <fullName evidence="1">Uncharacterized protein</fullName>
    </submittedName>
</protein>
<evidence type="ECO:0000313" key="1">
    <source>
        <dbReference type="EMBL" id="BBH86840.1"/>
    </source>
</evidence>
<gene>
    <name evidence="1" type="ORF">KTC_15910</name>
</gene>
<sequence>MKEQERYEYLRRQIRKECKRIRQLIRDGVTPEHARTIRRCNQRIAQCVLQLDRCIGRDRTDDILAQIYIRLGLVNVNVRSLTPSVIAEIHE</sequence>
<name>A0A455SH24_9CHLR</name>
<accession>A0A455SH24</accession>
<reference evidence="1" key="1">
    <citation type="submission" date="2018-12" db="EMBL/GenBank/DDBJ databases">
        <title>Novel natural products biosynthetic potential of the class Ktedonobacteria.</title>
        <authorList>
            <person name="Zheng Y."/>
            <person name="Saitou A."/>
            <person name="Wang C.M."/>
            <person name="Toyoda A."/>
            <person name="Minakuchi Y."/>
            <person name="Sekiguchi Y."/>
            <person name="Ueda K."/>
            <person name="Takano H."/>
            <person name="Sakai Y."/>
            <person name="Yokota A."/>
            <person name="Yabe S."/>
        </authorList>
    </citation>
    <scope>NUCLEOTIDE SEQUENCE</scope>
    <source>
        <strain evidence="1">COM3</strain>
    </source>
</reference>